<accession>A0A0H2RYP4</accession>
<gene>
    <name evidence="2" type="ORF">SCHPADRAFT_196947</name>
</gene>
<dbReference type="Proteomes" id="UP000053477">
    <property type="component" value="Unassembled WGS sequence"/>
</dbReference>
<evidence type="ECO:0000313" key="2">
    <source>
        <dbReference type="EMBL" id="KLO16874.1"/>
    </source>
</evidence>
<dbReference type="InParanoid" id="A0A0H2RYP4"/>
<keyword evidence="3" id="KW-1185">Reference proteome</keyword>
<dbReference type="EMBL" id="KQ085911">
    <property type="protein sequence ID" value="KLO16874.1"/>
    <property type="molecule type" value="Genomic_DNA"/>
</dbReference>
<dbReference type="AlphaFoldDB" id="A0A0H2RYP4"/>
<proteinExistence type="predicted"/>
<evidence type="ECO:0000313" key="3">
    <source>
        <dbReference type="Proteomes" id="UP000053477"/>
    </source>
</evidence>
<feature type="region of interest" description="Disordered" evidence="1">
    <location>
        <begin position="182"/>
        <end position="213"/>
    </location>
</feature>
<reference evidence="2 3" key="1">
    <citation type="submission" date="2015-04" db="EMBL/GenBank/DDBJ databases">
        <title>Complete genome sequence of Schizopora paradoxa KUC8140, a cosmopolitan wood degrader in East Asia.</title>
        <authorList>
            <consortium name="DOE Joint Genome Institute"/>
            <person name="Min B."/>
            <person name="Park H."/>
            <person name="Jang Y."/>
            <person name="Kim J.-J."/>
            <person name="Kim K.H."/>
            <person name="Pangilinan J."/>
            <person name="Lipzen A."/>
            <person name="Riley R."/>
            <person name="Grigoriev I.V."/>
            <person name="Spatafora J.W."/>
            <person name="Choi I.-G."/>
        </authorList>
    </citation>
    <scope>NUCLEOTIDE SEQUENCE [LARGE SCALE GENOMIC DNA]</scope>
    <source>
        <strain evidence="2 3">KUC8140</strain>
    </source>
</reference>
<protein>
    <submittedName>
        <fullName evidence="2">Uncharacterized protein</fullName>
    </submittedName>
</protein>
<feature type="region of interest" description="Disordered" evidence="1">
    <location>
        <begin position="129"/>
        <end position="151"/>
    </location>
</feature>
<name>A0A0H2RYP4_9AGAM</name>
<evidence type="ECO:0000256" key="1">
    <source>
        <dbReference type="SAM" id="MobiDB-lite"/>
    </source>
</evidence>
<organism evidence="2 3">
    <name type="scientific">Schizopora paradoxa</name>
    <dbReference type="NCBI Taxonomy" id="27342"/>
    <lineage>
        <taxon>Eukaryota</taxon>
        <taxon>Fungi</taxon>
        <taxon>Dikarya</taxon>
        <taxon>Basidiomycota</taxon>
        <taxon>Agaricomycotina</taxon>
        <taxon>Agaricomycetes</taxon>
        <taxon>Hymenochaetales</taxon>
        <taxon>Schizoporaceae</taxon>
        <taxon>Schizopora</taxon>
    </lineage>
</organism>
<sequence length="213" mass="24381">MAIAMHDALVRSTRKPGPSEALHLVQAQNNENRHAYGPARCARFMRSHIVRTRTSSRSPCQFRSFRKNEKLYLRSRGIAMRYVALRCLAVSGRVPVLAEFMCSCVAPFRSIFFVVVVVVPMDHISFSKHDRSRPSVRLRPTDASHRHQNMRPKDTRIRIHHKAQGRQNITYESMLCLHTKATHVQRRGPSPSPSPCRPGALAHRRSSIRSNQE</sequence>